<dbReference type="PANTHER" id="PTHR23530">
    <property type="entry name" value="TRANSPORT PROTEIN-RELATED"/>
    <property type="match status" value="1"/>
</dbReference>
<feature type="transmembrane region" description="Helical" evidence="2">
    <location>
        <begin position="328"/>
        <end position="350"/>
    </location>
</feature>
<dbReference type="Pfam" id="PF07690">
    <property type="entry name" value="MFS_1"/>
    <property type="match status" value="1"/>
</dbReference>
<protein>
    <submittedName>
        <fullName evidence="3">MFS transporter</fullName>
    </submittedName>
</protein>
<reference evidence="3" key="2">
    <citation type="journal article" date="2021" name="PeerJ">
        <title>Extensive microbial diversity within the chicken gut microbiome revealed by metagenomics and culture.</title>
        <authorList>
            <person name="Gilroy R."/>
            <person name="Ravi A."/>
            <person name="Getino M."/>
            <person name="Pursley I."/>
            <person name="Horton D.L."/>
            <person name="Alikhan N.F."/>
            <person name="Baker D."/>
            <person name="Gharbi K."/>
            <person name="Hall N."/>
            <person name="Watson M."/>
            <person name="Adriaenssens E.M."/>
            <person name="Foster-Nyarko E."/>
            <person name="Jarju S."/>
            <person name="Secka A."/>
            <person name="Antonio M."/>
            <person name="Oren A."/>
            <person name="Chaudhuri R.R."/>
            <person name="La Ragione R."/>
            <person name="Hildebrand F."/>
            <person name="Pallen M.J."/>
        </authorList>
    </citation>
    <scope>NUCLEOTIDE SEQUENCE</scope>
    <source>
        <strain evidence="3">ChiBcec7-5410</strain>
    </source>
</reference>
<comment type="subcellular location">
    <subcellularLocation>
        <location evidence="1">Cell membrane</location>
        <topology evidence="1">Multi-pass membrane protein</topology>
    </subcellularLocation>
</comment>
<feature type="transmembrane region" description="Helical" evidence="2">
    <location>
        <begin position="156"/>
        <end position="178"/>
    </location>
</feature>
<keyword evidence="2" id="KW-0812">Transmembrane</keyword>
<dbReference type="Proteomes" id="UP000824160">
    <property type="component" value="Unassembled WGS sequence"/>
</dbReference>
<keyword evidence="2" id="KW-0472">Membrane</keyword>
<feature type="transmembrane region" description="Helical" evidence="2">
    <location>
        <begin position="199"/>
        <end position="218"/>
    </location>
</feature>
<feature type="transmembrane region" description="Helical" evidence="2">
    <location>
        <begin position="356"/>
        <end position="375"/>
    </location>
</feature>
<evidence type="ECO:0000256" key="2">
    <source>
        <dbReference type="SAM" id="Phobius"/>
    </source>
</evidence>
<dbReference type="CDD" id="cd06174">
    <property type="entry name" value="MFS"/>
    <property type="match status" value="1"/>
</dbReference>
<dbReference type="InterPro" id="IPR011701">
    <property type="entry name" value="MFS"/>
</dbReference>
<comment type="caution">
    <text evidence="3">The sequence shown here is derived from an EMBL/GenBank/DDBJ whole genome shotgun (WGS) entry which is preliminary data.</text>
</comment>
<dbReference type="GO" id="GO:0022857">
    <property type="term" value="F:transmembrane transporter activity"/>
    <property type="evidence" value="ECO:0007669"/>
    <property type="project" value="InterPro"/>
</dbReference>
<sequence>MKKNLYMMYAIALLQGMVFYSPVATLYRQVQGVTVFQISVIESISLGLGIVLEIPWGVIADRIGYRKTIIFCSAIYFLSKIVFWKATGFGGFLTERIMLSVVIAGLSGVDSSIIYLSCRKESDCQKAFGIYNSMGMVGLLISAAVFSVWIQDNYALAGFLTVISYGIAALLSLFIAEVKPTKSEHAPSEPFKATFQKTISNRALVLFLIASALLSEIHQTITVFLNQLQYERCGLNSSAIGVIYIAATLLGLLGVYSSAITVRAGVRRSILLFCGLAILSCVVLGLTDYAIPSVIGIFTLRISNTLFEPLQQTMQNKQVDAQNRATALSIHAMLIDCIAIATNLIFGALSDWNLPSAFFFGGIICTLSLILLRIWQKKTQILR</sequence>
<feature type="transmembrane region" description="Helical" evidence="2">
    <location>
        <begin position="128"/>
        <end position="150"/>
    </location>
</feature>
<gene>
    <name evidence="3" type="ORF">IAC43_08890</name>
</gene>
<feature type="transmembrane region" description="Helical" evidence="2">
    <location>
        <begin position="291"/>
        <end position="307"/>
    </location>
</feature>
<dbReference type="PANTHER" id="PTHR23530:SF1">
    <property type="entry name" value="PERMEASE, MAJOR FACILITATOR SUPERFAMILY-RELATED"/>
    <property type="match status" value="1"/>
</dbReference>
<evidence type="ECO:0000256" key="1">
    <source>
        <dbReference type="ARBA" id="ARBA00004651"/>
    </source>
</evidence>
<evidence type="ECO:0000313" key="3">
    <source>
        <dbReference type="EMBL" id="HIT95288.1"/>
    </source>
</evidence>
<dbReference type="EMBL" id="DVLW01000244">
    <property type="protein sequence ID" value="HIT95288.1"/>
    <property type="molecule type" value="Genomic_DNA"/>
</dbReference>
<name>A0A9D1H7X1_9FIRM</name>
<dbReference type="AlphaFoldDB" id="A0A9D1H7X1"/>
<dbReference type="Gene3D" id="1.20.1250.20">
    <property type="entry name" value="MFS general substrate transporter like domains"/>
    <property type="match status" value="1"/>
</dbReference>
<reference evidence="3" key="1">
    <citation type="submission" date="2020-10" db="EMBL/GenBank/DDBJ databases">
        <authorList>
            <person name="Gilroy R."/>
        </authorList>
    </citation>
    <scope>NUCLEOTIDE SEQUENCE</scope>
    <source>
        <strain evidence="3">ChiBcec7-5410</strain>
    </source>
</reference>
<accession>A0A9D1H7X1</accession>
<evidence type="ECO:0000313" key="4">
    <source>
        <dbReference type="Proteomes" id="UP000824160"/>
    </source>
</evidence>
<feature type="transmembrane region" description="Helical" evidence="2">
    <location>
        <begin position="269"/>
        <end position="285"/>
    </location>
</feature>
<dbReference type="SUPFAM" id="SSF103473">
    <property type="entry name" value="MFS general substrate transporter"/>
    <property type="match status" value="1"/>
</dbReference>
<organism evidence="3 4">
    <name type="scientific">Candidatus Faecivivens stercoripullorum</name>
    <dbReference type="NCBI Taxonomy" id="2840805"/>
    <lineage>
        <taxon>Bacteria</taxon>
        <taxon>Bacillati</taxon>
        <taxon>Bacillota</taxon>
        <taxon>Clostridia</taxon>
        <taxon>Eubacteriales</taxon>
        <taxon>Oscillospiraceae</taxon>
        <taxon>Oscillospiraceae incertae sedis</taxon>
        <taxon>Candidatus Faecivivens</taxon>
    </lineage>
</organism>
<feature type="transmembrane region" description="Helical" evidence="2">
    <location>
        <begin position="68"/>
        <end position="85"/>
    </location>
</feature>
<proteinExistence type="predicted"/>
<feature type="transmembrane region" description="Helical" evidence="2">
    <location>
        <begin position="97"/>
        <end position="116"/>
    </location>
</feature>
<dbReference type="InterPro" id="IPR036259">
    <property type="entry name" value="MFS_trans_sf"/>
</dbReference>
<dbReference type="InterPro" id="IPR053160">
    <property type="entry name" value="MFS_DHA3_Transporter"/>
</dbReference>
<dbReference type="GO" id="GO:0005886">
    <property type="term" value="C:plasma membrane"/>
    <property type="evidence" value="ECO:0007669"/>
    <property type="project" value="UniProtKB-SubCell"/>
</dbReference>
<keyword evidence="2" id="KW-1133">Transmembrane helix</keyword>
<feature type="transmembrane region" description="Helical" evidence="2">
    <location>
        <begin position="238"/>
        <end position="257"/>
    </location>
</feature>
<feature type="transmembrane region" description="Helical" evidence="2">
    <location>
        <begin position="35"/>
        <end position="56"/>
    </location>
</feature>